<keyword evidence="2" id="KW-0719">Serine esterase</keyword>
<sequence>MEIANGTRGTTMRRVALRGHITVAAVLAVGVGAAGLAALDGTPRANESATSLVASITECHDMVGISISGRGNGLSKLEETDSRWLLDANGDRLPASTHFDDGWLDRIHAAQEEAAGPGSYAMVSIGYPANMGTYHESVTTGVSNAEHVMRAIAATCPNTRFAIVGYSMGADVARRLAMNIGNQATSVAHTIVDPNSVLGVVIIADPGRSAGEGPFPGARDPFRSPDGYDVAYQQHDTPTSGQGALTGTAGSFGALAGRVASFCSEGDLTCAAPENAALVSLVVNLALQMHIDSIEFYGPTPDTAAEFTHVLTRAFGAAFDEFAAQPNWLATDETFLDVLVTVSDPAYVAREYPERTPAESAARVASIVHLPRKLLLEVSGLVLDNRGTIDFLMTDAYEQTFAPITGHHFDYWHDAEPDAGRTSSVDYAAAWLAHLAAQASTRAAGPELASADRPAPDVTEPHPMPDEASSADAASSAGDFPDDARSADDEISAGDDRSPAANLDALNNDALNNDTRDSDPQDSDAHEGARIEEDATDPPDERGAMPVREDRDWDYEYQRP</sequence>
<dbReference type="EMBL" id="QRCM01000001">
    <property type="protein sequence ID" value="TXG91001.1"/>
    <property type="molecule type" value="Genomic_DNA"/>
</dbReference>
<protein>
    <submittedName>
        <fullName evidence="7">Cutinase family protein</fullName>
    </submittedName>
</protein>
<dbReference type="Proteomes" id="UP000471120">
    <property type="component" value="Unassembled WGS sequence"/>
</dbReference>
<accession>A0A6P2CGZ7</accession>
<dbReference type="PANTHER" id="PTHR33630:SF9">
    <property type="entry name" value="CUTINASE 4"/>
    <property type="match status" value="1"/>
</dbReference>
<feature type="compositionally biased region" description="Basic and acidic residues" evidence="5">
    <location>
        <begin position="514"/>
        <end position="560"/>
    </location>
</feature>
<feature type="compositionally biased region" description="Low complexity" evidence="5">
    <location>
        <begin position="500"/>
        <end position="513"/>
    </location>
</feature>
<dbReference type="Gene3D" id="3.40.50.1820">
    <property type="entry name" value="alpha/beta hydrolase"/>
    <property type="match status" value="1"/>
</dbReference>
<dbReference type="Pfam" id="PF01083">
    <property type="entry name" value="Cutinase"/>
    <property type="match status" value="1"/>
</dbReference>
<feature type="compositionally biased region" description="Basic and acidic residues" evidence="5">
    <location>
        <begin position="482"/>
        <end position="498"/>
    </location>
</feature>
<comment type="similarity">
    <text evidence="1">Belongs to the cutinase family.</text>
</comment>
<keyword evidence="6" id="KW-1133">Transmembrane helix</keyword>
<evidence type="ECO:0000256" key="3">
    <source>
        <dbReference type="ARBA" id="ARBA00022801"/>
    </source>
</evidence>
<keyword evidence="4" id="KW-1015">Disulfide bond</keyword>
<dbReference type="SUPFAM" id="SSF53474">
    <property type="entry name" value="alpha/beta-Hydrolases"/>
    <property type="match status" value="1"/>
</dbReference>
<evidence type="ECO:0000313" key="8">
    <source>
        <dbReference type="Proteomes" id="UP000471120"/>
    </source>
</evidence>
<comment type="caution">
    <text evidence="7">The sequence shown here is derived from an EMBL/GenBank/DDBJ whole genome shotgun (WGS) entry which is preliminary data.</text>
</comment>
<feature type="transmembrane region" description="Helical" evidence="6">
    <location>
        <begin position="21"/>
        <end position="39"/>
    </location>
</feature>
<dbReference type="SMART" id="SM01110">
    <property type="entry name" value="Cutinase"/>
    <property type="match status" value="1"/>
</dbReference>
<feature type="region of interest" description="Disordered" evidence="5">
    <location>
        <begin position="443"/>
        <end position="560"/>
    </location>
</feature>
<keyword evidence="6" id="KW-0812">Transmembrane</keyword>
<evidence type="ECO:0000256" key="6">
    <source>
        <dbReference type="SAM" id="Phobius"/>
    </source>
</evidence>
<evidence type="ECO:0000256" key="4">
    <source>
        <dbReference type="ARBA" id="ARBA00023157"/>
    </source>
</evidence>
<dbReference type="GO" id="GO:0052689">
    <property type="term" value="F:carboxylic ester hydrolase activity"/>
    <property type="evidence" value="ECO:0007669"/>
    <property type="project" value="UniProtKB-KW"/>
</dbReference>
<organism evidence="7 8">
    <name type="scientific">Rhodococcus rhodnii</name>
    <dbReference type="NCBI Taxonomy" id="38312"/>
    <lineage>
        <taxon>Bacteria</taxon>
        <taxon>Bacillati</taxon>
        <taxon>Actinomycetota</taxon>
        <taxon>Actinomycetes</taxon>
        <taxon>Mycobacteriales</taxon>
        <taxon>Nocardiaceae</taxon>
        <taxon>Rhodococcus</taxon>
    </lineage>
</organism>
<proteinExistence type="inferred from homology"/>
<gene>
    <name evidence="7" type="ORF">DW322_13170</name>
</gene>
<dbReference type="AlphaFoldDB" id="A0A6P2CGZ7"/>
<dbReference type="PANTHER" id="PTHR33630">
    <property type="entry name" value="CUTINASE RV1984C-RELATED-RELATED"/>
    <property type="match status" value="1"/>
</dbReference>
<dbReference type="InterPro" id="IPR029058">
    <property type="entry name" value="AB_hydrolase_fold"/>
</dbReference>
<reference evidence="7 8" key="1">
    <citation type="submission" date="2018-07" db="EMBL/GenBank/DDBJ databases">
        <title>Genome sequence of Rhodococcus rhodnii ATCC 35071 from Rhodnius prolixus.</title>
        <authorList>
            <person name="Patel V."/>
            <person name="Vogel K.J."/>
        </authorList>
    </citation>
    <scope>NUCLEOTIDE SEQUENCE [LARGE SCALE GENOMIC DNA]</scope>
    <source>
        <strain evidence="7 8">ATCC 35071</strain>
    </source>
</reference>
<dbReference type="InterPro" id="IPR000675">
    <property type="entry name" value="Cutinase/axe"/>
</dbReference>
<evidence type="ECO:0000313" key="7">
    <source>
        <dbReference type="EMBL" id="TXG91001.1"/>
    </source>
</evidence>
<keyword evidence="6" id="KW-0472">Membrane</keyword>
<evidence type="ECO:0000256" key="1">
    <source>
        <dbReference type="ARBA" id="ARBA00007534"/>
    </source>
</evidence>
<keyword evidence="3" id="KW-0378">Hydrolase</keyword>
<dbReference type="RefSeq" id="WP_010838774.1">
    <property type="nucleotide sequence ID" value="NZ_QRCM01000001.1"/>
</dbReference>
<evidence type="ECO:0000256" key="5">
    <source>
        <dbReference type="SAM" id="MobiDB-lite"/>
    </source>
</evidence>
<evidence type="ECO:0000256" key="2">
    <source>
        <dbReference type="ARBA" id="ARBA00022487"/>
    </source>
</evidence>
<feature type="compositionally biased region" description="Low complexity" evidence="5">
    <location>
        <begin position="468"/>
        <end position="479"/>
    </location>
</feature>
<name>A0A6P2CGZ7_9NOCA</name>